<feature type="compositionally biased region" description="Polar residues" evidence="1">
    <location>
        <begin position="1"/>
        <end position="13"/>
    </location>
</feature>
<dbReference type="EMBL" id="FQWD01000003">
    <property type="protein sequence ID" value="SHG47844.1"/>
    <property type="molecule type" value="Genomic_DNA"/>
</dbReference>
<proteinExistence type="predicted"/>
<feature type="region of interest" description="Disordered" evidence="1">
    <location>
        <begin position="1"/>
        <end position="62"/>
    </location>
</feature>
<dbReference type="RefSeq" id="WP_073322585.1">
    <property type="nucleotide sequence ID" value="NZ_FQWD01000003.1"/>
</dbReference>
<evidence type="ECO:0000313" key="3">
    <source>
        <dbReference type="Proteomes" id="UP000184520"/>
    </source>
</evidence>
<feature type="compositionally biased region" description="Polar residues" evidence="1">
    <location>
        <begin position="53"/>
        <end position="62"/>
    </location>
</feature>
<evidence type="ECO:0000313" key="2">
    <source>
        <dbReference type="EMBL" id="SHG47844.1"/>
    </source>
</evidence>
<dbReference type="AlphaFoldDB" id="A0A1M5K538"/>
<sequence>MEISQSSTAQTYAQPAPVRNEQPAPPEPQRQASLESSREPAPVPESKPAPSGNVGQNIDTYA</sequence>
<keyword evidence="3" id="KW-1185">Reference proteome</keyword>
<dbReference type="STRING" id="634436.SAMN05216361_2369"/>
<organism evidence="2 3">
    <name type="scientific">Marisediminitalea aggregata</name>
    <dbReference type="NCBI Taxonomy" id="634436"/>
    <lineage>
        <taxon>Bacteria</taxon>
        <taxon>Pseudomonadati</taxon>
        <taxon>Pseudomonadota</taxon>
        <taxon>Gammaproteobacteria</taxon>
        <taxon>Alteromonadales</taxon>
        <taxon>Alteromonadaceae</taxon>
        <taxon>Marisediminitalea</taxon>
    </lineage>
</organism>
<gene>
    <name evidence="2" type="ORF">SAMN05216361_2369</name>
</gene>
<evidence type="ECO:0000256" key="1">
    <source>
        <dbReference type="SAM" id="MobiDB-lite"/>
    </source>
</evidence>
<name>A0A1M5K538_9ALTE</name>
<accession>A0A1M5K538</accession>
<reference evidence="3" key="1">
    <citation type="submission" date="2016-11" db="EMBL/GenBank/DDBJ databases">
        <authorList>
            <person name="Varghese N."/>
            <person name="Submissions S."/>
        </authorList>
    </citation>
    <scope>NUCLEOTIDE SEQUENCE [LARGE SCALE GENOMIC DNA]</scope>
    <source>
        <strain evidence="3">CGMCC 1.8995</strain>
    </source>
</reference>
<dbReference type="Proteomes" id="UP000184520">
    <property type="component" value="Unassembled WGS sequence"/>
</dbReference>
<protein>
    <submittedName>
        <fullName evidence="2">Uncharacterized protein</fullName>
    </submittedName>
</protein>